<accession>A0A5B0PMQ2</accession>
<comment type="caution">
    <text evidence="1">The sequence shown here is derived from an EMBL/GenBank/DDBJ whole genome shotgun (WGS) entry which is preliminary data.</text>
</comment>
<proteinExistence type="predicted"/>
<gene>
    <name evidence="1" type="ORF">PGT21_036874</name>
</gene>
<evidence type="ECO:0000313" key="2">
    <source>
        <dbReference type="Proteomes" id="UP000324748"/>
    </source>
</evidence>
<evidence type="ECO:0000313" key="1">
    <source>
        <dbReference type="EMBL" id="KAA1102216.1"/>
    </source>
</evidence>
<protein>
    <submittedName>
        <fullName evidence="1">Uncharacterized protein</fullName>
    </submittedName>
</protein>
<organism evidence="1 2">
    <name type="scientific">Puccinia graminis f. sp. tritici</name>
    <dbReference type="NCBI Taxonomy" id="56615"/>
    <lineage>
        <taxon>Eukaryota</taxon>
        <taxon>Fungi</taxon>
        <taxon>Dikarya</taxon>
        <taxon>Basidiomycota</taxon>
        <taxon>Pucciniomycotina</taxon>
        <taxon>Pucciniomycetes</taxon>
        <taxon>Pucciniales</taxon>
        <taxon>Pucciniaceae</taxon>
        <taxon>Puccinia</taxon>
    </lineage>
</organism>
<dbReference type="EMBL" id="VSWC01000053">
    <property type="protein sequence ID" value="KAA1102216.1"/>
    <property type="molecule type" value="Genomic_DNA"/>
</dbReference>
<keyword evidence="2" id="KW-1185">Reference proteome</keyword>
<dbReference type="Proteomes" id="UP000324748">
    <property type="component" value="Unassembled WGS sequence"/>
</dbReference>
<sequence length="71" mass="8152">MDTPFPIHTIPLEVDIHSTTQIDLEPKTIQLEVDIRDAHNIDKTHQKPSKPHHPIVFVRGQVQVNRSSKLN</sequence>
<reference evidence="1 2" key="1">
    <citation type="submission" date="2019-05" db="EMBL/GenBank/DDBJ databases">
        <title>Emergence of the Ug99 lineage of the wheat stem rust pathogen through somatic hybridization.</title>
        <authorList>
            <person name="Li F."/>
            <person name="Upadhyaya N.M."/>
            <person name="Sperschneider J."/>
            <person name="Matny O."/>
            <person name="Nguyen-Phuc H."/>
            <person name="Mago R."/>
            <person name="Raley C."/>
            <person name="Miller M.E."/>
            <person name="Silverstein K.A.T."/>
            <person name="Henningsen E."/>
            <person name="Hirsch C.D."/>
            <person name="Visser B."/>
            <person name="Pretorius Z.A."/>
            <person name="Steffenson B.J."/>
            <person name="Schwessinger B."/>
            <person name="Dodds P.N."/>
            <person name="Figueroa M."/>
        </authorList>
    </citation>
    <scope>NUCLEOTIDE SEQUENCE [LARGE SCALE GENOMIC DNA]</scope>
    <source>
        <strain evidence="1">21-0</strain>
    </source>
</reference>
<dbReference type="AlphaFoldDB" id="A0A5B0PMQ2"/>
<name>A0A5B0PMQ2_PUCGR</name>